<proteinExistence type="predicted"/>
<dbReference type="AlphaFoldDB" id="A0A9P7QG21"/>
<dbReference type="InterPro" id="IPR012340">
    <property type="entry name" value="NA-bd_OB-fold"/>
</dbReference>
<accession>A0A9P7QG21</accession>
<protein>
    <submittedName>
        <fullName evidence="1">Uncharacterized protein</fullName>
    </submittedName>
</protein>
<dbReference type="Proteomes" id="UP000707071">
    <property type="component" value="Unassembled WGS sequence"/>
</dbReference>
<keyword evidence="2" id="KW-1185">Reference proteome</keyword>
<dbReference type="EMBL" id="SRRH01000235">
    <property type="protein sequence ID" value="KAG6293774.1"/>
    <property type="molecule type" value="Genomic_DNA"/>
</dbReference>
<evidence type="ECO:0000313" key="2">
    <source>
        <dbReference type="Proteomes" id="UP000707071"/>
    </source>
</evidence>
<dbReference type="Gene3D" id="2.40.50.140">
    <property type="entry name" value="Nucleic acid-binding proteins"/>
    <property type="match status" value="1"/>
</dbReference>
<evidence type="ECO:0000313" key="1">
    <source>
        <dbReference type="EMBL" id="KAG6293774.1"/>
    </source>
</evidence>
<gene>
    <name evidence="1" type="ORF">E4U09_002858</name>
</gene>
<comment type="caution">
    <text evidence="1">The sequence shown here is derived from an EMBL/GenBank/DDBJ whole genome shotgun (WGS) entry which is preliminary data.</text>
</comment>
<sequence length="339" mass="36962">MTPQILLFTGPPSSSSVVESCCTITEFELPFLHLFDLPPPPTTSPSTSSTAPPFLAAWRSLALIRQPLHTGLTQCHAASLSTFSNGAFFTTADVTGLDGDVSRDTAATASQDLLTQFCEYSIMHTMHTMPVPLDSQSLLDVTADSFTTSILSDDGAPIAHPRHLSDLEDVPSAKKVTALQPQTISLNLIVGVLSVAQPRTVTTRWGTSLSLVEVLVGDDTATGFAVTFWVPQAEVAKSPVVALRRQDVVLLENVALHVFRNKVYGQSLRRGLTKLHLLWRADGSGYYSSRSLRARGENPQREKTRIVKDWVIRFVGLDPHTRTSTRAGVSWDRPPDDSQ</sequence>
<dbReference type="SUPFAM" id="SSF50249">
    <property type="entry name" value="Nucleic acid-binding proteins"/>
    <property type="match status" value="1"/>
</dbReference>
<name>A0A9P7QG21_9HYPO</name>
<organism evidence="1 2">
    <name type="scientific">Claviceps aff. purpurea</name>
    <dbReference type="NCBI Taxonomy" id="1967640"/>
    <lineage>
        <taxon>Eukaryota</taxon>
        <taxon>Fungi</taxon>
        <taxon>Dikarya</taxon>
        <taxon>Ascomycota</taxon>
        <taxon>Pezizomycotina</taxon>
        <taxon>Sordariomycetes</taxon>
        <taxon>Hypocreomycetidae</taxon>
        <taxon>Hypocreales</taxon>
        <taxon>Clavicipitaceae</taxon>
        <taxon>Claviceps</taxon>
    </lineage>
</organism>
<reference evidence="1 2" key="1">
    <citation type="journal article" date="2020" name="bioRxiv">
        <title>Whole genome comparisons of ergot fungi reveals the divergence and evolution of species within the genus Claviceps are the result of varying mechanisms driving genome evolution and host range expansion.</title>
        <authorList>
            <person name="Wyka S.A."/>
            <person name="Mondo S.J."/>
            <person name="Liu M."/>
            <person name="Dettman J."/>
            <person name="Nalam V."/>
            <person name="Broders K.D."/>
        </authorList>
    </citation>
    <scope>NUCLEOTIDE SEQUENCE [LARGE SCALE GENOMIC DNA]</scope>
    <source>
        <strain evidence="1 2">Clav52</strain>
    </source>
</reference>